<accession>A0ABX7FZT7</accession>
<proteinExistence type="predicted"/>
<organism evidence="1 2">
    <name type="scientific">Shewanella litorisediminis</name>
    <dbReference type="NCBI Taxonomy" id="1173586"/>
    <lineage>
        <taxon>Bacteria</taxon>
        <taxon>Pseudomonadati</taxon>
        <taxon>Pseudomonadota</taxon>
        <taxon>Gammaproteobacteria</taxon>
        <taxon>Alteromonadales</taxon>
        <taxon>Shewanellaceae</taxon>
        <taxon>Shewanella</taxon>
    </lineage>
</organism>
<dbReference type="RefSeq" id="WP_203324251.1">
    <property type="nucleotide sequence ID" value="NZ_CP069213.1"/>
</dbReference>
<sequence>MLSIFKVLRDACFIDIFDLNWDISSEDINQVRLTKSGKYGFFEGVARYFYHIITSVLYLKFSISTFKEKVIILSGTKNQLRALSKLKNIGELVEFGTYSNSLRNNSFEAYPYLVSLIFVPVYFFKLVTERNAFKRKMLICRADRYIFSYGLYTFYSYVMNSRNTNLIILANDHSVWQRCALLVAQSKKIKVAYVQHANVSEYFPSLNFDYAFLDGKYAESVYKVSPKCKVYKVGCLRFEDFYFHNENVNITKRTGLLICFNKTDTEEEIFRVVNECINKFKGEIGIRFHPSDSRSSNYSVLMAQSNITNETHSDLGHVLGKYAYCYAGMSSIFLEASLSGMKCFTISSEYYDYYGFQRDKIIRVFQSWDDLDFASLKESVQEASYLYNCYQIDDGNVISPSNSIKKILRADGCI</sequence>
<protein>
    <submittedName>
        <fullName evidence="1">Uncharacterized protein</fullName>
    </submittedName>
</protein>
<gene>
    <name evidence="1" type="ORF">JQC75_11595</name>
</gene>
<name>A0ABX7FZT7_9GAMM</name>
<dbReference type="Proteomes" id="UP000596252">
    <property type="component" value="Chromosome"/>
</dbReference>
<evidence type="ECO:0000313" key="2">
    <source>
        <dbReference type="Proteomes" id="UP000596252"/>
    </source>
</evidence>
<dbReference type="EMBL" id="CP069213">
    <property type="protein sequence ID" value="QRH00528.1"/>
    <property type="molecule type" value="Genomic_DNA"/>
</dbReference>
<reference evidence="1 2" key="1">
    <citation type="journal article" date="2012" name="Antonie Van Leeuwenhoek">
        <title>Shewanella litorisediminis sp. nov., a gammaproteobacterium isolated from a tidal flat sediment.</title>
        <authorList>
            <person name="Lee M.H."/>
            <person name="Yoon J.H."/>
        </authorList>
    </citation>
    <scope>NUCLEOTIDE SEQUENCE [LARGE SCALE GENOMIC DNA]</scope>
    <source>
        <strain evidence="1 2">SMK1-12</strain>
    </source>
</reference>
<keyword evidence="2" id="KW-1185">Reference proteome</keyword>
<evidence type="ECO:0000313" key="1">
    <source>
        <dbReference type="EMBL" id="QRH00528.1"/>
    </source>
</evidence>